<reference evidence="1 2" key="1">
    <citation type="submission" date="2018-06" db="EMBL/GenBank/DDBJ databases">
        <title>The Genome of Cuscuta australis (Dodder) Provides Insight into the Evolution of Plant Parasitism.</title>
        <authorList>
            <person name="Liu H."/>
        </authorList>
    </citation>
    <scope>NUCLEOTIDE SEQUENCE [LARGE SCALE GENOMIC DNA]</scope>
    <source>
        <strain evidence="2">cv. Yunnan</strain>
        <tissue evidence="1">Vines</tissue>
    </source>
</reference>
<dbReference type="AlphaFoldDB" id="A0A328DUG4"/>
<proteinExistence type="predicted"/>
<dbReference type="Proteomes" id="UP000249390">
    <property type="component" value="Unassembled WGS sequence"/>
</dbReference>
<sequence length="152" mass="17306">MRLKTKVVINAKQWEQTLFLNVHELDDDKKVKDYPNSRNKMNLVIRMRKDTMVVSVTMYEATQWCLSICHRPHGSVCDILMYEAAPYIGKVTNTSMVLLITLRSRSGLFLKFKKSLTFFSASNSCLLKNAACFHSFASTKFLATLGLDGIIC</sequence>
<dbReference type="EMBL" id="NQVE01000111">
    <property type="protein sequence ID" value="RAL47703.1"/>
    <property type="molecule type" value="Genomic_DNA"/>
</dbReference>
<protein>
    <submittedName>
        <fullName evidence="1">Uncharacterized protein</fullName>
    </submittedName>
</protein>
<keyword evidence="2" id="KW-1185">Reference proteome</keyword>
<evidence type="ECO:0000313" key="2">
    <source>
        <dbReference type="Proteomes" id="UP000249390"/>
    </source>
</evidence>
<gene>
    <name evidence="1" type="ORF">DM860_012328</name>
</gene>
<comment type="caution">
    <text evidence="1">The sequence shown here is derived from an EMBL/GenBank/DDBJ whole genome shotgun (WGS) entry which is preliminary data.</text>
</comment>
<organism evidence="1 2">
    <name type="scientific">Cuscuta australis</name>
    <dbReference type="NCBI Taxonomy" id="267555"/>
    <lineage>
        <taxon>Eukaryota</taxon>
        <taxon>Viridiplantae</taxon>
        <taxon>Streptophyta</taxon>
        <taxon>Embryophyta</taxon>
        <taxon>Tracheophyta</taxon>
        <taxon>Spermatophyta</taxon>
        <taxon>Magnoliopsida</taxon>
        <taxon>eudicotyledons</taxon>
        <taxon>Gunneridae</taxon>
        <taxon>Pentapetalae</taxon>
        <taxon>asterids</taxon>
        <taxon>lamiids</taxon>
        <taxon>Solanales</taxon>
        <taxon>Convolvulaceae</taxon>
        <taxon>Cuscuteae</taxon>
        <taxon>Cuscuta</taxon>
        <taxon>Cuscuta subgen. Grammica</taxon>
        <taxon>Cuscuta sect. Cleistogrammica</taxon>
    </lineage>
</organism>
<evidence type="ECO:0000313" key="1">
    <source>
        <dbReference type="EMBL" id="RAL47703.1"/>
    </source>
</evidence>
<accession>A0A328DUG4</accession>
<name>A0A328DUG4_9ASTE</name>